<dbReference type="Gene3D" id="3.30.70.270">
    <property type="match status" value="2"/>
</dbReference>
<dbReference type="CDD" id="cd01647">
    <property type="entry name" value="RT_LTR"/>
    <property type="match status" value="1"/>
</dbReference>
<dbReference type="SUPFAM" id="SSF56672">
    <property type="entry name" value="DNA/RNA polymerases"/>
    <property type="match status" value="1"/>
</dbReference>
<name>A0A8X6GLT7_TRICU</name>
<dbReference type="PANTHER" id="PTHR33064">
    <property type="entry name" value="POL PROTEIN"/>
    <property type="match status" value="1"/>
</dbReference>
<dbReference type="AlphaFoldDB" id="A0A8X6GLT7"/>
<dbReference type="OrthoDB" id="41323at2759"/>
<evidence type="ECO:0000313" key="2">
    <source>
        <dbReference type="EMBL" id="GFR05714.1"/>
    </source>
</evidence>
<dbReference type="FunFam" id="3.30.70.270:FF:000003">
    <property type="entry name" value="Transposon Ty3-G Gag-Pol polyprotein"/>
    <property type="match status" value="1"/>
</dbReference>
<gene>
    <name evidence="2" type="primary">ORF</name>
    <name evidence="2" type="ORF">TNCT_728341</name>
</gene>
<dbReference type="Proteomes" id="UP000887116">
    <property type="component" value="Unassembled WGS sequence"/>
</dbReference>
<dbReference type="InterPro" id="IPR000477">
    <property type="entry name" value="RT_dom"/>
</dbReference>
<dbReference type="GO" id="GO:0071897">
    <property type="term" value="P:DNA biosynthetic process"/>
    <property type="evidence" value="ECO:0007669"/>
    <property type="project" value="UniProtKB-ARBA"/>
</dbReference>
<dbReference type="PROSITE" id="PS50878">
    <property type="entry name" value="RT_POL"/>
    <property type="match status" value="1"/>
</dbReference>
<proteinExistence type="predicted"/>
<dbReference type="PANTHER" id="PTHR33064:SF37">
    <property type="entry name" value="RIBONUCLEASE H"/>
    <property type="match status" value="1"/>
</dbReference>
<dbReference type="InterPro" id="IPR051320">
    <property type="entry name" value="Viral_Replic_Matur_Polypro"/>
</dbReference>
<comment type="caution">
    <text evidence="2">The sequence shown here is derived from an EMBL/GenBank/DDBJ whole genome shotgun (WGS) entry which is preliminary data.</text>
</comment>
<dbReference type="EMBL" id="BMAO01035747">
    <property type="protein sequence ID" value="GFR05714.1"/>
    <property type="molecule type" value="Genomic_DNA"/>
</dbReference>
<protein>
    <submittedName>
        <fullName evidence="2">Enzymatic polyprotein</fullName>
    </submittedName>
</protein>
<evidence type="ECO:0000313" key="3">
    <source>
        <dbReference type="Proteomes" id="UP000887116"/>
    </source>
</evidence>
<reference evidence="2" key="1">
    <citation type="submission" date="2020-07" db="EMBL/GenBank/DDBJ databases">
        <title>Multicomponent nature underlies the extraordinary mechanical properties of spider dragline silk.</title>
        <authorList>
            <person name="Kono N."/>
            <person name="Nakamura H."/>
            <person name="Mori M."/>
            <person name="Yoshida Y."/>
            <person name="Ohtoshi R."/>
            <person name="Malay A.D."/>
            <person name="Moran D.A.P."/>
            <person name="Tomita M."/>
            <person name="Numata K."/>
            <person name="Arakawa K."/>
        </authorList>
    </citation>
    <scope>NUCLEOTIDE SEQUENCE</scope>
</reference>
<dbReference type="InterPro" id="IPR043128">
    <property type="entry name" value="Rev_trsase/Diguanyl_cyclase"/>
</dbReference>
<dbReference type="Pfam" id="PF00078">
    <property type="entry name" value="RVT_1"/>
    <property type="match status" value="1"/>
</dbReference>
<accession>A0A8X6GLT7</accession>
<organism evidence="2 3">
    <name type="scientific">Trichonephila clavata</name>
    <name type="common">Joro spider</name>
    <name type="synonym">Nephila clavata</name>
    <dbReference type="NCBI Taxonomy" id="2740835"/>
    <lineage>
        <taxon>Eukaryota</taxon>
        <taxon>Metazoa</taxon>
        <taxon>Ecdysozoa</taxon>
        <taxon>Arthropoda</taxon>
        <taxon>Chelicerata</taxon>
        <taxon>Arachnida</taxon>
        <taxon>Araneae</taxon>
        <taxon>Araneomorphae</taxon>
        <taxon>Entelegynae</taxon>
        <taxon>Araneoidea</taxon>
        <taxon>Nephilidae</taxon>
        <taxon>Trichonephila</taxon>
    </lineage>
</organism>
<feature type="domain" description="Reverse transcriptase" evidence="1">
    <location>
        <begin position="1"/>
        <end position="80"/>
    </location>
</feature>
<dbReference type="InterPro" id="IPR043502">
    <property type="entry name" value="DNA/RNA_pol_sf"/>
</dbReference>
<sequence>MPFGLSNTAATFHRFIHHVLRGMDFCVPYFDDILVASEDEDQHLSRLKQVFQRFEEYGVVLNASKSVLDETSVKFLGHVVTAEGFSPLPEKVAAITSFPKPGTVNELRRFLAICNFYRCFIPHTARTQAVLNNYLKGAKTNDRTPILWSVESTAAFEKCKKDLAEATVLYHP</sequence>
<evidence type="ECO:0000259" key="1">
    <source>
        <dbReference type="PROSITE" id="PS50878"/>
    </source>
</evidence>
<keyword evidence="3" id="KW-1185">Reference proteome</keyword>